<evidence type="ECO:0000313" key="1">
    <source>
        <dbReference type="EMBL" id="SIT11983.1"/>
    </source>
</evidence>
<dbReference type="RefSeq" id="WP_076457110.1">
    <property type="nucleotide sequence ID" value="NZ_FTOB01000011.1"/>
</dbReference>
<protein>
    <recommendedName>
        <fullName evidence="3">DUF4369 domain-containing protein</fullName>
    </recommendedName>
</protein>
<evidence type="ECO:0008006" key="3">
    <source>
        <dbReference type="Google" id="ProtNLM"/>
    </source>
</evidence>
<keyword evidence="2" id="KW-1185">Reference proteome</keyword>
<proteinExistence type="predicted"/>
<sequence length="206" mass="24252">MKIKNTITLIFTFILIGFIYGQDNTWNEGELFLKNGESKKGLIKVGYHNKALTLSANDQTVFFKSDKRAKKEKFKQEHVDYFINSGNEYYTYIPVSKNKRQLFKRIIEGKASLYVRRYYSGRSEHTNNLNGMKTTSFNHDIEYYILKKGESKANLYLADKVLSVRKKALKYFSDCPSLIKELKAKKYGRKYFREIVEEYNKCDTSE</sequence>
<organism evidence="1 2">
    <name type="scientific">Zobellia uliginosa</name>
    <dbReference type="NCBI Taxonomy" id="143224"/>
    <lineage>
        <taxon>Bacteria</taxon>
        <taxon>Pseudomonadati</taxon>
        <taxon>Bacteroidota</taxon>
        <taxon>Flavobacteriia</taxon>
        <taxon>Flavobacteriales</taxon>
        <taxon>Flavobacteriaceae</taxon>
        <taxon>Zobellia</taxon>
    </lineage>
</organism>
<reference evidence="1 2" key="1">
    <citation type="submission" date="2017-01" db="EMBL/GenBank/DDBJ databases">
        <authorList>
            <person name="Varghese N."/>
            <person name="Submissions S."/>
        </authorList>
    </citation>
    <scope>NUCLEOTIDE SEQUENCE [LARGE SCALE GENOMIC DNA]</scope>
    <source>
        <strain evidence="1 2">DSM 2061</strain>
    </source>
</reference>
<name>A0ABY1L1P9_9FLAO</name>
<dbReference type="Proteomes" id="UP000185728">
    <property type="component" value="Unassembled WGS sequence"/>
</dbReference>
<accession>A0ABY1L1P9</accession>
<gene>
    <name evidence="1" type="ORF">SAMN05421766_11149</name>
</gene>
<comment type="caution">
    <text evidence="1">The sequence shown here is derived from an EMBL/GenBank/DDBJ whole genome shotgun (WGS) entry which is preliminary data.</text>
</comment>
<evidence type="ECO:0000313" key="2">
    <source>
        <dbReference type="Proteomes" id="UP000185728"/>
    </source>
</evidence>
<dbReference type="EMBL" id="FTOB01000011">
    <property type="protein sequence ID" value="SIT11983.1"/>
    <property type="molecule type" value="Genomic_DNA"/>
</dbReference>